<dbReference type="AlphaFoldDB" id="A0AA88VSN1"/>
<keyword evidence="11" id="KW-1185">Reference proteome</keyword>
<dbReference type="InterPro" id="IPR016574">
    <property type="entry name" value="Nicalin"/>
</dbReference>
<comment type="similarity">
    <text evidence="2">Belongs to the nicastrin family.</text>
</comment>
<reference evidence="10" key="1">
    <citation type="submission" date="2022-12" db="EMBL/GenBank/DDBJ databases">
        <title>Draft genome assemblies for two species of Escallonia (Escalloniales).</title>
        <authorList>
            <person name="Chanderbali A."/>
            <person name="Dervinis C."/>
            <person name="Anghel I."/>
            <person name="Soltis D."/>
            <person name="Soltis P."/>
            <person name="Zapata F."/>
        </authorList>
    </citation>
    <scope>NUCLEOTIDE SEQUENCE</scope>
    <source>
        <strain evidence="10">UCBG64.0493</strain>
        <tissue evidence="10">Leaf</tissue>
    </source>
</reference>
<dbReference type="GO" id="GO:0009966">
    <property type="term" value="P:regulation of signal transduction"/>
    <property type="evidence" value="ECO:0007669"/>
    <property type="project" value="InterPro"/>
</dbReference>
<evidence type="ECO:0000256" key="8">
    <source>
        <dbReference type="ARBA" id="ARBA00023180"/>
    </source>
</evidence>
<keyword evidence="7 9" id="KW-0472">Membrane</keyword>
<proteinExistence type="inferred from homology"/>
<keyword evidence="3 9" id="KW-0812">Transmembrane</keyword>
<evidence type="ECO:0000256" key="7">
    <source>
        <dbReference type="ARBA" id="ARBA00023136"/>
    </source>
</evidence>
<protein>
    <submittedName>
        <fullName evidence="10">Uncharacterized protein</fullName>
    </submittedName>
</protein>
<keyword evidence="4" id="KW-0732">Signal</keyword>
<keyword evidence="8" id="KW-0325">Glycoprotein</keyword>
<evidence type="ECO:0000256" key="1">
    <source>
        <dbReference type="ARBA" id="ARBA00004389"/>
    </source>
</evidence>
<organism evidence="10 11">
    <name type="scientific">Escallonia herrerae</name>
    <dbReference type="NCBI Taxonomy" id="1293975"/>
    <lineage>
        <taxon>Eukaryota</taxon>
        <taxon>Viridiplantae</taxon>
        <taxon>Streptophyta</taxon>
        <taxon>Embryophyta</taxon>
        <taxon>Tracheophyta</taxon>
        <taxon>Spermatophyta</taxon>
        <taxon>Magnoliopsida</taxon>
        <taxon>eudicotyledons</taxon>
        <taxon>Gunneridae</taxon>
        <taxon>Pentapetalae</taxon>
        <taxon>asterids</taxon>
        <taxon>campanulids</taxon>
        <taxon>Escalloniales</taxon>
        <taxon>Escalloniaceae</taxon>
        <taxon>Escallonia</taxon>
    </lineage>
</organism>
<feature type="transmembrane region" description="Helical" evidence="9">
    <location>
        <begin position="104"/>
        <end position="127"/>
    </location>
</feature>
<gene>
    <name evidence="10" type="ORF">RJ639_010301</name>
</gene>
<accession>A0AA88VSN1</accession>
<evidence type="ECO:0000256" key="9">
    <source>
        <dbReference type="SAM" id="Phobius"/>
    </source>
</evidence>
<sequence>MATQRKEVLVDSVYSVIALLCILVACAELCGASAVVDVYRLIQYDLAGVPFGSRLASLNHHAGSSLFAPGADLSRTVVMLPVRELNVTFIRGKLDFDALGYMNWFGNIAFVLKFSMPISLVFCVYWIL</sequence>
<dbReference type="PANTHER" id="PTHR31826">
    <property type="entry name" value="NICALIN"/>
    <property type="match status" value="1"/>
</dbReference>
<dbReference type="Proteomes" id="UP001188597">
    <property type="component" value="Unassembled WGS sequence"/>
</dbReference>
<dbReference type="GO" id="GO:0005789">
    <property type="term" value="C:endoplasmic reticulum membrane"/>
    <property type="evidence" value="ECO:0007669"/>
    <property type="project" value="UniProtKB-SubCell"/>
</dbReference>
<name>A0AA88VSN1_9ASTE</name>
<evidence type="ECO:0000256" key="3">
    <source>
        <dbReference type="ARBA" id="ARBA00022692"/>
    </source>
</evidence>
<dbReference type="PROSITE" id="PS51257">
    <property type="entry name" value="PROKAR_LIPOPROTEIN"/>
    <property type="match status" value="1"/>
</dbReference>
<comment type="subcellular location">
    <subcellularLocation>
        <location evidence="1">Endoplasmic reticulum membrane</location>
        <topology evidence="1">Single-pass membrane protein</topology>
    </subcellularLocation>
</comment>
<evidence type="ECO:0000256" key="5">
    <source>
        <dbReference type="ARBA" id="ARBA00022824"/>
    </source>
</evidence>
<comment type="caution">
    <text evidence="10">The sequence shown here is derived from an EMBL/GenBank/DDBJ whole genome shotgun (WGS) entry which is preliminary data.</text>
</comment>
<evidence type="ECO:0000256" key="2">
    <source>
        <dbReference type="ARBA" id="ARBA00007717"/>
    </source>
</evidence>
<feature type="transmembrane region" description="Helical" evidence="9">
    <location>
        <begin position="12"/>
        <end position="36"/>
    </location>
</feature>
<keyword evidence="5" id="KW-0256">Endoplasmic reticulum</keyword>
<evidence type="ECO:0000256" key="6">
    <source>
        <dbReference type="ARBA" id="ARBA00022989"/>
    </source>
</evidence>
<evidence type="ECO:0000313" key="10">
    <source>
        <dbReference type="EMBL" id="KAK3014636.1"/>
    </source>
</evidence>
<evidence type="ECO:0000256" key="4">
    <source>
        <dbReference type="ARBA" id="ARBA00022729"/>
    </source>
</evidence>
<evidence type="ECO:0000313" key="11">
    <source>
        <dbReference type="Proteomes" id="UP001188597"/>
    </source>
</evidence>
<dbReference type="EMBL" id="JAVXUP010001205">
    <property type="protein sequence ID" value="KAK3014636.1"/>
    <property type="molecule type" value="Genomic_DNA"/>
</dbReference>
<keyword evidence="6 9" id="KW-1133">Transmembrane helix</keyword>